<sequence>MARLPERIVCLSTETVEALYLLGAEDRIVGISGFTTHPPRARKEKPKVSGFSSAKVERILAVEPDLVLAFSDLQGDIARDLIKAGVAVYVFNHRSVEGILAMVETLGRLVGREAIALDLVADLERTIATARAQGEARAARLGRRPRVYFEEWNEPLITGIRWVSELIGIAGGEDCFGELSIHHSAKERILADPAVVIPRAPDIIIGSWCGKHFQPTHVTSRPGWDTIPAVRDERVFEIKSATLLAPGVAAIREGLPAIGRCLDSLL</sequence>
<dbReference type="SUPFAM" id="SSF53807">
    <property type="entry name" value="Helical backbone' metal receptor"/>
    <property type="match status" value="1"/>
</dbReference>
<evidence type="ECO:0000259" key="1">
    <source>
        <dbReference type="PROSITE" id="PS50983"/>
    </source>
</evidence>
<dbReference type="PANTHER" id="PTHR42860:SF2">
    <property type="entry name" value="BLL4160 PROTEIN"/>
    <property type="match status" value="1"/>
</dbReference>
<dbReference type="Proteomes" id="UP001157167">
    <property type="component" value="Unassembled WGS sequence"/>
</dbReference>
<reference evidence="3" key="1">
    <citation type="journal article" date="2019" name="Int. J. Syst. Evol. Microbiol.">
        <title>The Global Catalogue of Microorganisms (GCM) 10K type strain sequencing project: providing services to taxonomists for standard genome sequencing and annotation.</title>
        <authorList>
            <consortium name="The Broad Institute Genomics Platform"/>
            <consortium name="The Broad Institute Genome Sequencing Center for Infectious Disease"/>
            <person name="Wu L."/>
            <person name="Ma J."/>
        </authorList>
    </citation>
    <scope>NUCLEOTIDE SEQUENCE [LARGE SCALE GENOMIC DNA]</scope>
    <source>
        <strain evidence="3">NBRC 102407</strain>
    </source>
</reference>
<dbReference type="RefSeq" id="WP_284187586.1">
    <property type="nucleotide sequence ID" value="NZ_BSPX01000021.1"/>
</dbReference>
<dbReference type="PANTHER" id="PTHR42860">
    <property type="entry name" value="VITAMIN B12-BINDING PROTEIN"/>
    <property type="match status" value="1"/>
</dbReference>
<dbReference type="EMBL" id="BSPX01000021">
    <property type="protein sequence ID" value="GLT22267.1"/>
    <property type="molecule type" value="Genomic_DNA"/>
</dbReference>
<organism evidence="2 3">
    <name type="scientific">Zoogloea oryzae</name>
    <dbReference type="NCBI Taxonomy" id="310767"/>
    <lineage>
        <taxon>Bacteria</taxon>
        <taxon>Pseudomonadati</taxon>
        <taxon>Pseudomonadota</taxon>
        <taxon>Betaproteobacteria</taxon>
        <taxon>Rhodocyclales</taxon>
        <taxon>Zoogloeaceae</taxon>
        <taxon>Zoogloea</taxon>
    </lineage>
</organism>
<dbReference type="CDD" id="cd01144">
    <property type="entry name" value="BtuF"/>
    <property type="match status" value="1"/>
</dbReference>
<comment type="caution">
    <text evidence="2">The sequence shown here is derived from an EMBL/GenBank/DDBJ whole genome shotgun (WGS) entry which is preliminary data.</text>
</comment>
<evidence type="ECO:0000313" key="2">
    <source>
        <dbReference type="EMBL" id="GLT22267.1"/>
    </source>
</evidence>
<accession>A0ABQ6F9L4</accession>
<dbReference type="Gene3D" id="3.40.50.1980">
    <property type="entry name" value="Nitrogenase molybdenum iron protein domain"/>
    <property type="match status" value="2"/>
</dbReference>
<keyword evidence="3" id="KW-1185">Reference proteome</keyword>
<gene>
    <name evidence="2" type="ORF">GCM10007933_17260</name>
</gene>
<proteinExistence type="predicted"/>
<name>A0ABQ6F9L4_9RHOO</name>
<evidence type="ECO:0000313" key="3">
    <source>
        <dbReference type="Proteomes" id="UP001157167"/>
    </source>
</evidence>
<protein>
    <submittedName>
        <fullName evidence="2">Cobalamin-binding protein</fullName>
    </submittedName>
</protein>
<dbReference type="PROSITE" id="PS50983">
    <property type="entry name" value="FE_B12_PBP"/>
    <property type="match status" value="1"/>
</dbReference>
<feature type="domain" description="Fe/B12 periplasmic-binding" evidence="1">
    <location>
        <begin position="7"/>
        <end position="266"/>
    </location>
</feature>
<dbReference type="InterPro" id="IPR051030">
    <property type="entry name" value="Vitamin_B12-ABC_binding"/>
</dbReference>
<dbReference type="InterPro" id="IPR002491">
    <property type="entry name" value="ABC_transptr_periplasmic_BD"/>
</dbReference>
<dbReference type="Pfam" id="PF01497">
    <property type="entry name" value="Peripla_BP_2"/>
    <property type="match status" value="1"/>
</dbReference>